<protein>
    <submittedName>
        <fullName evidence="3">Uncharacterized protein</fullName>
    </submittedName>
</protein>
<feature type="transmembrane region" description="Helical" evidence="2">
    <location>
        <begin position="166"/>
        <end position="191"/>
    </location>
</feature>
<evidence type="ECO:0000313" key="3">
    <source>
        <dbReference type="EMBL" id="KAJ7722873.1"/>
    </source>
</evidence>
<sequence length="229" mass="24502">MLMNSVIPHKFPRLVTLFLAWAWAWIALGVGINAFVKSNKDKSAIKNQVPPPTTVSINTNDVFRAGVVVTTVSALIAVISTIYIGLLLFDSGRRSGISTRTLTVQYATLGFLAVWLFATQIPVTVFVATHSVQVSASIDGLTLGNGIVKTIEKALGAKTAYKDYNYLVLLAVLPWFTILFTLIAAVVSFLASSHARRTTSTKAAPVSSLGQVDSMTPATAPHNLSQQPA</sequence>
<gene>
    <name evidence="3" type="ORF">DFH07DRAFT_897770</name>
</gene>
<reference evidence="3" key="1">
    <citation type="submission" date="2023-03" db="EMBL/GenBank/DDBJ databases">
        <title>Massive genome expansion in bonnet fungi (Mycena s.s.) driven by repeated elements and novel gene families across ecological guilds.</title>
        <authorList>
            <consortium name="Lawrence Berkeley National Laboratory"/>
            <person name="Harder C.B."/>
            <person name="Miyauchi S."/>
            <person name="Viragh M."/>
            <person name="Kuo A."/>
            <person name="Thoen E."/>
            <person name="Andreopoulos B."/>
            <person name="Lu D."/>
            <person name="Skrede I."/>
            <person name="Drula E."/>
            <person name="Henrissat B."/>
            <person name="Morin E."/>
            <person name="Kohler A."/>
            <person name="Barry K."/>
            <person name="LaButti K."/>
            <person name="Morin E."/>
            <person name="Salamov A."/>
            <person name="Lipzen A."/>
            <person name="Mereny Z."/>
            <person name="Hegedus B."/>
            <person name="Baldrian P."/>
            <person name="Stursova M."/>
            <person name="Weitz H."/>
            <person name="Taylor A."/>
            <person name="Grigoriev I.V."/>
            <person name="Nagy L.G."/>
            <person name="Martin F."/>
            <person name="Kauserud H."/>
        </authorList>
    </citation>
    <scope>NUCLEOTIDE SEQUENCE</scope>
    <source>
        <strain evidence="3">CBHHK188m</strain>
    </source>
</reference>
<dbReference type="AlphaFoldDB" id="A0AAD7MLZ9"/>
<dbReference type="Proteomes" id="UP001215280">
    <property type="component" value="Unassembled WGS sequence"/>
</dbReference>
<feature type="transmembrane region" description="Helical" evidence="2">
    <location>
        <begin position="101"/>
        <end position="118"/>
    </location>
</feature>
<evidence type="ECO:0000256" key="2">
    <source>
        <dbReference type="SAM" id="Phobius"/>
    </source>
</evidence>
<feature type="region of interest" description="Disordered" evidence="1">
    <location>
        <begin position="206"/>
        <end position="229"/>
    </location>
</feature>
<organism evidence="3 4">
    <name type="scientific">Mycena maculata</name>
    <dbReference type="NCBI Taxonomy" id="230809"/>
    <lineage>
        <taxon>Eukaryota</taxon>
        <taxon>Fungi</taxon>
        <taxon>Dikarya</taxon>
        <taxon>Basidiomycota</taxon>
        <taxon>Agaricomycotina</taxon>
        <taxon>Agaricomycetes</taxon>
        <taxon>Agaricomycetidae</taxon>
        <taxon>Agaricales</taxon>
        <taxon>Marasmiineae</taxon>
        <taxon>Mycenaceae</taxon>
        <taxon>Mycena</taxon>
    </lineage>
</organism>
<name>A0AAD7MLZ9_9AGAR</name>
<comment type="caution">
    <text evidence="3">The sequence shown here is derived from an EMBL/GenBank/DDBJ whole genome shotgun (WGS) entry which is preliminary data.</text>
</comment>
<dbReference type="EMBL" id="JARJLG010000253">
    <property type="protein sequence ID" value="KAJ7722873.1"/>
    <property type="molecule type" value="Genomic_DNA"/>
</dbReference>
<evidence type="ECO:0000313" key="4">
    <source>
        <dbReference type="Proteomes" id="UP001215280"/>
    </source>
</evidence>
<keyword evidence="2" id="KW-0812">Transmembrane</keyword>
<accession>A0AAD7MLZ9</accession>
<feature type="transmembrane region" description="Helical" evidence="2">
    <location>
        <begin position="62"/>
        <end position="89"/>
    </location>
</feature>
<keyword evidence="2" id="KW-0472">Membrane</keyword>
<keyword evidence="4" id="KW-1185">Reference proteome</keyword>
<keyword evidence="2" id="KW-1133">Transmembrane helix</keyword>
<evidence type="ECO:0000256" key="1">
    <source>
        <dbReference type="SAM" id="MobiDB-lite"/>
    </source>
</evidence>
<proteinExistence type="predicted"/>